<dbReference type="Proteomes" id="UP000219689">
    <property type="component" value="Unassembled WGS sequence"/>
</dbReference>
<dbReference type="SUPFAM" id="SSF56176">
    <property type="entry name" value="FAD-binding/transporter-associated domain-like"/>
    <property type="match status" value="1"/>
</dbReference>
<dbReference type="GO" id="GO:0003677">
    <property type="term" value="F:DNA binding"/>
    <property type="evidence" value="ECO:0007669"/>
    <property type="project" value="UniProtKB-KW"/>
</dbReference>
<accession>A0A2A5QQM7</accession>
<evidence type="ECO:0000256" key="8">
    <source>
        <dbReference type="SAM" id="MobiDB-lite"/>
    </source>
</evidence>
<dbReference type="PROSITE" id="PS51371">
    <property type="entry name" value="CBS"/>
    <property type="match status" value="2"/>
</dbReference>
<keyword evidence="3" id="KW-0677">Repeat</keyword>
<dbReference type="GO" id="GO:0050660">
    <property type="term" value="F:flavin adenine dinucleotide binding"/>
    <property type="evidence" value="ECO:0007669"/>
    <property type="project" value="InterPro"/>
</dbReference>
<evidence type="ECO:0000256" key="3">
    <source>
        <dbReference type="ARBA" id="ARBA00022737"/>
    </source>
</evidence>
<feature type="domain" description="CNNM transmembrane" evidence="11">
    <location>
        <begin position="25"/>
        <end position="214"/>
    </location>
</feature>
<dbReference type="EMBL" id="NXNI01000001">
    <property type="protein sequence ID" value="PCR89099.1"/>
    <property type="molecule type" value="Genomic_DNA"/>
</dbReference>
<comment type="caution">
    <text evidence="12">The sequence shown here is derived from an EMBL/GenBank/DDBJ whole genome shotgun (WGS) entry which is preliminary data.</text>
</comment>
<sequence>MALSPLFAVPLAAYEVPVVGVGFDQSTVTVLGVVAIAALIALSAFFSSSEIAMFNLPKHRLEGMIEDDIPGSDLVKGLKDDPHRLLVTILVGNNIVNIAMSSIATAILSIHFGGLAGVLLATFGITALVLLFGESVPKSYAVENTEAWSIRIARPLKATEYLLFPLIVIFDYLTRQINKLIGSTGAIESPYVTRDEIQEMIESGEREGVLEEEEHEMLTRIFRFNNTIVKEVMTPRLDMTAVPKDADIDEAIETCIQSGHARIPVYEGSLDNVQGVVHIRDLVRDLNYGETETLELGDLIQPTLHVPESKNVDELLTEMRENRMHMAIVIDEFGTTEGLVTMEDMIEEIIGEILEGGEEQPIEEIDEDTVLVRGEVNIEDVNESLEIDLPEGQEFETIAGFIFNRAGRLVEEGEEITYDGVRITVETVENTRILKARLKKLEVPDENGDTETETETTPLEIDENDE</sequence>
<comment type="subcellular location">
    <subcellularLocation>
        <location evidence="1">Membrane</location>
        <topology evidence="1">Multi-pass membrane protein</topology>
    </subcellularLocation>
</comment>
<protein>
    <submittedName>
        <fullName evidence="12">DNA-binding protein</fullName>
    </submittedName>
</protein>
<evidence type="ECO:0000256" key="2">
    <source>
        <dbReference type="ARBA" id="ARBA00022692"/>
    </source>
</evidence>
<dbReference type="InterPro" id="IPR046342">
    <property type="entry name" value="CBS_dom_sf"/>
</dbReference>
<dbReference type="InterPro" id="IPR036318">
    <property type="entry name" value="FAD-bd_PCMH-like_sf"/>
</dbReference>
<dbReference type="InterPro" id="IPR005170">
    <property type="entry name" value="Transptr-assoc_dom"/>
</dbReference>
<dbReference type="Gene3D" id="3.10.580.10">
    <property type="entry name" value="CBS-domain"/>
    <property type="match status" value="1"/>
</dbReference>
<dbReference type="SUPFAM" id="SSF54631">
    <property type="entry name" value="CBS-domain pair"/>
    <property type="match status" value="1"/>
</dbReference>
<feature type="transmembrane region" description="Helical" evidence="9">
    <location>
        <begin position="29"/>
        <end position="54"/>
    </location>
</feature>
<evidence type="ECO:0000256" key="5">
    <source>
        <dbReference type="ARBA" id="ARBA00023122"/>
    </source>
</evidence>
<reference evidence="12 13" key="1">
    <citation type="submission" date="2017-09" db="EMBL/GenBank/DDBJ databases">
        <title>Genome sequences of Natrinema ejinorence JCM 13890T.</title>
        <authorList>
            <person name="Roh S.W."/>
            <person name="Kim Y.B."/>
            <person name="Kim J.Y."/>
        </authorList>
    </citation>
    <scope>NUCLEOTIDE SEQUENCE [LARGE SCALE GENOMIC DNA]</scope>
    <source>
        <strain evidence="12 13">JCM 13890</strain>
    </source>
</reference>
<dbReference type="AlphaFoldDB" id="A0A2A5QQM7"/>
<dbReference type="PROSITE" id="PS51846">
    <property type="entry name" value="CNNM"/>
    <property type="match status" value="1"/>
</dbReference>
<evidence type="ECO:0000256" key="6">
    <source>
        <dbReference type="ARBA" id="ARBA00023136"/>
    </source>
</evidence>
<dbReference type="PANTHER" id="PTHR22777:SF17">
    <property type="entry name" value="UPF0053 PROTEIN SLL0260"/>
    <property type="match status" value="1"/>
</dbReference>
<keyword evidence="2 9" id="KW-0812">Transmembrane</keyword>
<evidence type="ECO:0000256" key="7">
    <source>
        <dbReference type="PROSITE-ProRule" id="PRU00703"/>
    </source>
</evidence>
<keyword evidence="12" id="KW-0238">DNA-binding</keyword>
<dbReference type="Pfam" id="PF03471">
    <property type="entry name" value="CorC_HlyC"/>
    <property type="match status" value="1"/>
</dbReference>
<dbReference type="Pfam" id="PF01595">
    <property type="entry name" value="CNNM"/>
    <property type="match status" value="1"/>
</dbReference>
<dbReference type="SMART" id="SM00116">
    <property type="entry name" value="CBS"/>
    <property type="match status" value="2"/>
</dbReference>
<proteinExistence type="predicted"/>
<keyword evidence="6 9" id="KW-0472">Membrane</keyword>
<dbReference type="OrthoDB" id="9671at2157"/>
<feature type="domain" description="CBS" evidence="10">
    <location>
        <begin position="233"/>
        <end position="292"/>
    </location>
</feature>
<dbReference type="SMART" id="SM01091">
    <property type="entry name" value="CorC_HlyC"/>
    <property type="match status" value="1"/>
</dbReference>
<dbReference type="InterPro" id="IPR044751">
    <property type="entry name" value="Ion_transp-like_CBS"/>
</dbReference>
<feature type="compositionally biased region" description="Acidic residues" evidence="8">
    <location>
        <begin position="444"/>
        <end position="466"/>
    </location>
</feature>
<keyword evidence="5 7" id="KW-0129">CBS domain</keyword>
<keyword evidence="13" id="KW-1185">Reference proteome</keyword>
<evidence type="ECO:0000313" key="12">
    <source>
        <dbReference type="EMBL" id="PCR89099.1"/>
    </source>
</evidence>
<organism evidence="12 13">
    <name type="scientific">Natrinema ejinorense</name>
    <dbReference type="NCBI Taxonomy" id="373386"/>
    <lineage>
        <taxon>Archaea</taxon>
        <taxon>Methanobacteriati</taxon>
        <taxon>Methanobacteriota</taxon>
        <taxon>Stenosarchaea group</taxon>
        <taxon>Halobacteria</taxon>
        <taxon>Halobacteriales</taxon>
        <taxon>Natrialbaceae</taxon>
        <taxon>Natrinema</taxon>
    </lineage>
</organism>
<keyword evidence="4 9" id="KW-1133">Transmembrane helix</keyword>
<feature type="domain" description="CBS" evidence="10">
    <location>
        <begin position="299"/>
        <end position="355"/>
    </location>
</feature>
<dbReference type="Pfam" id="PF00571">
    <property type="entry name" value="CBS"/>
    <property type="match status" value="2"/>
</dbReference>
<evidence type="ECO:0000259" key="11">
    <source>
        <dbReference type="PROSITE" id="PS51846"/>
    </source>
</evidence>
<evidence type="ECO:0000256" key="9">
    <source>
        <dbReference type="SAM" id="Phobius"/>
    </source>
</evidence>
<evidence type="ECO:0000259" key="10">
    <source>
        <dbReference type="PROSITE" id="PS51371"/>
    </source>
</evidence>
<name>A0A2A5QQM7_9EURY</name>
<dbReference type="InterPro" id="IPR002550">
    <property type="entry name" value="CNNM"/>
</dbReference>
<feature type="transmembrane region" description="Helical" evidence="9">
    <location>
        <begin position="114"/>
        <end position="133"/>
    </location>
</feature>
<dbReference type="CDD" id="cd04590">
    <property type="entry name" value="CBS_pair_CorC_HlyC_assoc"/>
    <property type="match status" value="1"/>
</dbReference>
<dbReference type="PANTHER" id="PTHR22777">
    <property type="entry name" value="HEMOLYSIN-RELATED"/>
    <property type="match status" value="1"/>
</dbReference>
<gene>
    <name evidence="12" type="ORF">CP557_00240</name>
</gene>
<dbReference type="InterPro" id="IPR000644">
    <property type="entry name" value="CBS_dom"/>
</dbReference>
<feature type="region of interest" description="Disordered" evidence="8">
    <location>
        <begin position="443"/>
        <end position="466"/>
    </location>
</feature>
<dbReference type="GO" id="GO:0016020">
    <property type="term" value="C:membrane"/>
    <property type="evidence" value="ECO:0007669"/>
    <property type="project" value="UniProtKB-SubCell"/>
</dbReference>
<dbReference type="InterPro" id="IPR016169">
    <property type="entry name" value="FAD-bd_PCMH_sub2"/>
</dbReference>
<dbReference type="RefSeq" id="WP_097378050.1">
    <property type="nucleotide sequence ID" value="NZ_NXNI01000001.1"/>
</dbReference>
<dbReference type="Gene3D" id="3.30.465.10">
    <property type="match status" value="1"/>
</dbReference>
<evidence type="ECO:0000256" key="1">
    <source>
        <dbReference type="ARBA" id="ARBA00004141"/>
    </source>
</evidence>
<evidence type="ECO:0000313" key="13">
    <source>
        <dbReference type="Proteomes" id="UP000219689"/>
    </source>
</evidence>
<evidence type="ECO:0000256" key="4">
    <source>
        <dbReference type="ARBA" id="ARBA00022989"/>
    </source>
</evidence>
<dbReference type="FunFam" id="3.10.580.10:FF:000002">
    <property type="entry name" value="Magnesium/cobalt efflux protein CorC"/>
    <property type="match status" value="1"/>
</dbReference>